<dbReference type="Proteomes" id="UP000041254">
    <property type="component" value="Unassembled WGS sequence"/>
</dbReference>
<organism evidence="2 3">
    <name type="scientific">Vitrella brassicaformis (strain CCMP3155)</name>
    <dbReference type="NCBI Taxonomy" id="1169540"/>
    <lineage>
        <taxon>Eukaryota</taxon>
        <taxon>Sar</taxon>
        <taxon>Alveolata</taxon>
        <taxon>Colpodellida</taxon>
        <taxon>Vitrellaceae</taxon>
        <taxon>Vitrella</taxon>
    </lineage>
</organism>
<reference evidence="2 3" key="1">
    <citation type="submission" date="2014-11" db="EMBL/GenBank/DDBJ databases">
        <authorList>
            <person name="Zhu J."/>
            <person name="Qi W."/>
            <person name="Song R."/>
        </authorList>
    </citation>
    <scope>NUCLEOTIDE SEQUENCE [LARGE SCALE GENOMIC DNA]</scope>
</reference>
<evidence type="ECO:0000313" key="3">
    <source>
        <dbReference type="Proteomes" id="UP000041254"/>
    </source>
</evidence>
<keyword evidence="3" id="KW-1185">Reference proteome</keyword>
<dbReference type="AlphaFoldDB" id="A0A0G4GTX3"/>
<dbReference type="EMBL" id="CDMY01000810">
    <property type="protein sequence ID" value="CEM34210.1"/>
    <property type="molecule type" value="Genomic_DNA"/>
</dbReference>
<proteinExistence type="predicted"/>
<evidence type="ECO:0000313" key="2">
    <source>
        <dbReference type="EMBL" id="CEM34210.1"/>
    </source>
</evidence>
<protein>
    <submittedName>
        <fullName evidence="2">Uncharacterized protein</fullName>
    </submittedName>
</protein>
<feature type="region of interest" description="Disordered" evidence="1">
    <location>
        <begin position="103"/>
        <end position="126"/>
    </location>
</feature>
<feature type="compositionally biased region" description="Basic and acidic residues" evidence="1">
    <location>
        <begin position="1"/>
        <end position="10"/>
    </location>
</feature>
<feature type="region of interest" description="Disordered" evidence="1">
    <location>
        <begin position="236"/>
        <end position="260"/>
    </location>
</feature>
<gene>
    <name evidence="2" type="ORF">Vbra_507</name>
</gene>
<sequence>MRRTRSESRPPDGGGQLMSHSGWVRQMAEKLNALTENDTATVDDIREWLRKNQRLESADIAFQNFPDVEGGQLARHVFKDGDVIIYTAGDGHHVVDMERGGGGLGMGPANRTGEAESQGGTDSQGDIRDRVTRQKTGLALFEKYFKPVYRCCLCCEGAMVMAKWLCQACAPAAAAALNQTISNLCGHRHQQTNTMAGQGATGNQGAPGRRVTCILMVVGLVEVWLLYNSWTTQPAQGSSNNSAPHTHTGTSQSTHLPPAT</sequence>
<evidence type="ECO:0000256" key="1">
    <source>
        <dbReference type="SAM" id="MobiDB-lite"/>
    </source>
</evidence>
<feature type="region of interest" description="Disordered" evidence="1">
    <location>
        <begin position="1"/>
        <end position="20"/>
    </location>
</feature>
<accession>A0A0G4GTX3</accession>
<dbReference type="VEuPathDB" id="CryptoDB:Vbra_507"/>
<name>A0A0G4GTX3_VITBC</name>
<dbReference type="InParanoid" id="A0A0G4GTX3"/>